<evidence type="ECO:0000313" key="6">
    <source>
        <dbReference type="EMBL" id="AIT60131.1"/>
    </source>
</evidence>
<gene>
    <name evidence="6" type="ORF">CDOO_01670</name>
</gene>
<keyword evidence="4 5" id="KW-0472">Membrane</keyword>
<evidence type="ECO:0000256" key="2">
    <source>
        <dbReference type="ARBA" id="ARBA00022692"/>
    </source>
</evidence>
<dbReference type="RefSeq" id="WP_026159297.1">
    <property type="nucleotide sequence ID" value="NZ_AQUX01000002.1"/>
</dbReference>
<keyword evidence="7" id="KW-1185">Reference proteome</keyword>
<dbReference type="eggNOG" id="COG0265">
    <property type="taxonomic scope" value="Bacteria"/>
</dbReference>
<organism evidence="6 7">
    <name type="scientific">Corynebacterium doosanense CAU 212 = DSM 45436</name>
    <dbReference type="NCBI Taxonomy" id="558173"/>
    <lineage>
        <taxon>Bacteria</taxon>
        <taxon>Bacillati</taxon>
        <taxon>Actinomycetota</taxon>
        <taxon>Actinomycetes</taxon>
        <taxon>Mycobacteriales</taxon>
        <taxon>Corynebacteriaceae</taxon>
        <taxon>Corynebacterium</taxon>
    </lineage>
</organism>
<evidence type="ECO:0000256" key="4">
    <source>
        <dbReference type="ARBA" id="ARBA00023136"/>
    </source>
</evidence>
<dbReference type="GO" id="GO:0009403">
    <property type="term" value="P:toxin biosynthetic process"/>
    <property type="evidence" value="ECO:0007669"/>
    <property type="project" value="InterPro"/>
</dbReference>
<dbReference type="EMBL" id="CP006764">
    <property type="protein sequence ID" value="AIT60131.1"/>
    <property type="molecule type" value="Genomic_DNA"/>
</dbReference>
<dbReference type="NCBIfam" id="NF033740">
    <property type="entry name" value="MarP_fam_protase"/>
    <property type="match status" value="1"/>
</dbReference>
<evidence type="ECO:0000256" key="3">
    <source>
        <dbReference type="ARBA" id="ARBA00022989"/>
    </source>
</evidence>
<dbReference type="Gene3D" id="2.40.10.10">
    <property type="entry name" value="Trypsin-like serine proteases"/>
    <property type="match status" value="2"/>
</dbReference>
<dbReference type="PANTHER" id="PTHR43019:SF23">
    <property type="entry name" value="PROTEASE DO-LIKE 5, CHLOROPLASTIC"/>
    <property type="match status" value="1"/>
</dbReference>
<accession>A0A097IDC3</accession>
<dbReference type="GO" id="GO:0016020">
    <property type="term" value="C:membrane"/>
    <property type="evidence" value="ECO:0007669"/>
    <property type="project" value="UniProtKB-SubCell"/>
</dbReference>
<evidence type="ECO:0000256" key="5">
    <source>
        <dbReference type="SAM" id="Phobius"/>
    </source>
</evidence>
<dbReference type="InterPro" id="IPR043504">
    <property type="entry name" value="Peptidase_S1_PA_chymotrypsin"/>
</dbReference>
<dbReference type="Pfam" id="PF02674">
    <property type="entry name" value="Colicin_V"/>
    <property type="match status" value="1"/>
</dbReference>
<reference evidence="6 7" key="1">
    <citation type="submission" date="2013-09" db="EMBL/GenBank/DDBJ databases">
        <title>Complete genome sequence of Corynebacterium doosanense CAU 212(T) (=DSM 45436(T)), isolated from activated sludge.</title>
        <authorList>
            <person name="Schaffert L."/>
            <person name="Albersmeier A."/>
            <person name="Kalinowski J."/>
            <person name="Ruckert C."/>
        </authorList>
    </citation>
    <scope>NUCLEOTIDE SEQUENCE [LARGE SCALE GENOMIC DNA]</scope>
    <source>
        <strain evidence="6 7">CAU 212</strain>
    </source>
</reference>
<dbReference type="Proteomes" id="UP000029914">
    <property type="component" value="Chromosome"/>
</dbReference>
<dbReference type="InterPro" id="IPR047680">
    <property type="entry name" value="MarP-like"/>
</dbReference>
<sequence>MSPALIVDALLVLIALFAVRSGWRQGAAASVLSAVGIIAGLIIGLAVAPLLMGLTTSVVLRFLIGLAVVVLLIGMGNLVGAVLGANLRDRMRQRQSQTFDSFLGAVFQLVTVMVVCWLVAVPLATGLGNQASDGIRGSTILRGIDRVTPDALNTVPSRISAMLDESGLPPLVSPFESTNARDVPAPSATVADRELVEQIRPSIIHVMGSAEECSRRLMGSGFVTADDYVVTNAHVVAGTNSVRLDTALGVKEAEVVYFNPAVDVAVLHSPGLGIEPLAWAEEPAEAGADAIVFGYPQSGPFEAAPARVADRITISGSDIYAQGQVEREAYTARGTIREGNSGGPLVSTDGRVLGVVFGASRDSSDIGFALTAREVLGHIGDVRDLTTPVDTQRCV</sequence>
<comment type="subcellular location">
    <subcellularLocation>
        <location evidence="1">Membrane</location>
        <topology evidence="1">Multi-pass membrane protein</topology>
    </subcellularLocation>
</comment>
<proteinExistence type="predicted"/>
<evidence type="ECO:0000313" key="7">
    <source>
        <dbReference type="Proteomes" id="UP000029914"/>
    </source>
</evidence>
<evidence type="ECO:0000256" key="1">
    <source>
        <dbReference type="ARBA" id="ARBA00004141"/>
    </source>
</evidence>
<dbReference type="SUPFAM" id="SSF50494">
    <property type="entry name" value="Trypsin-like serine proteases"/>
    <property type="match status" value="1"/>
</dbReference>
<feature type="transmembrane region" description="Helical" evidence="5">
    <location>
        <begin position="99"/>
        <end position="120"/>
    </location>
</feature>
<keyword evidence="3 5" id="KW-1133">Transmembrane helix</keyword>
<dbReference type="Pfam" id="PF13365">
    <property type="entry name" value="Trypsin_2"/>
    <property type="match status" value="1"/>
</dbReference>
<name>A0A097IDC3_9CORY</name>
<feature type="transmembrane region" description="Helical" evidence="5">
    <location>
        <begin position="58"/>
        <end position="87"/>
    </location>
</feature>
<dbReference type="OrthoDB" id="9766361at2"/>
<dbReference type="InterPro" id="IPR003825">
    <property type="entry name" value="Colicin-V_CvpA"/>
</dbReference>
<dbReference type="InterPro" id="IPR009003">
    <property type="entry name" value="Peptidase_S1_PA"/>
</dbReference>
<keyword evidence="2 5" id="KW-0812">Transmembrane</keyword>
<feature type="transmembrane region" description="Helical" evidence="5">
    <location>
        <begin position="30"/>
        <end position="52"/>
    </location>
</feature>
<dbReference type="PANTHER" id="PTHR43019">
    <property type="entry name" value="SERINE ENDOPROTEASE DEGS"/>
    <property type="match status" value="1"/>
</dbReference>
<feature type="transmembrane region" description="Helical" evidence="5">
    <location>
        <begin position="6"/>
        <end position="23"/>
    </location>
</feature>
<dbReference type="AlphaFoldDB" id="A0A097IDC3"/>
<dbReference type="STRING" id="558173.CDOO_01670"/>
<dbReference type="KEGG" id="cdo:CDOO_01670"/>
<protein>
    <submittedName>
        <fullName evidence="6">Membrane protein</fullName>
    </submittedName>
</protein>
<dbReference type="HOGENOM" id="CLU_043139_0_0_11"/>